<organism evidence="1">
    <name type="scientific">Cacopsylla melanoneura</name>
    <dbReference type="NCBI Taxonomy" id="428564"/>
    <lineage>
        <taxon>Eukaryota</taxon>
        <taxon>Metazoa</taxon>
        <taxon>Ecdysozoa</taxon>
        <taxon>Arthropoda</taxon>
        <taxon>Hexapoda</taxon>
        <taxon>Insecta</taxon>
        <taxon>Pterygota</taxon>
        <taxon>Neoptera</taxon>
        <taxon>Paraneoptera</taxon>
        <taxon>Hemiptera</taxon>
        <taxon>Sternorrhyncha</taxon>
        <taxon>Psylloidea</taxon>
        <taxon>Psyllidae</taxon>
        <taxon>Psyllinae</taxon>
        <taxon>Cacopsylla</taxon>
    </lineage>
</organism>
<dbReference type="AlphaFoldDB" id="A0A8D8WFZ0"/>
<protein>
    <submittedName>
        <fullName evidence="1">Uncharacterized protein</fullName>
    </submittedName>
</protein>
<dbReference type="EMBL" id="HBUF01192538">
    <property type="protein sequence ID" value="CAG6658832.1"/>
    <property type="molecule type" value="Transcribed_RNA"/>
</dbReference>
<reference evidence="1" key="1">
    <citation type="submission" date="2021-05" db="EMBL/GenBank/DDBJ databases">
        <authorList>
            <person name="Alioto T."/>
            <person name="Alioto T."/>
            <person name="Gomez Garrido J."/>
        </authorList>
    </citation>
    <scope>NUCLEOTIDE SEQUENCE</scope>
</reference>
<name>A0A8D8WFZ0_9HEMI</name>
<sequence length="163" mass="17777">MIARELPASTEPLVLTEWGVSTVSVRRGRQVCYVIWKMPVLRIRAMLMLSVIPTPSSTDLTLALVLLVTKASTAQRISMSANKVLRASTMVHASTLPVRSLATVRKVSPDHAAKQMSMSVSHIPVRMMEVVWMIRALSAAFVCQVSLALSVKQTLTSVPPILA</sequence>
<evidence type="ECO:0000313" key="1">
    <source>
        <dbReference type="EMBL" id="CAG6658832.1"/>
    </source>
</evidence>
<proteinExistence type="predicted"/>
<accession>A0A8D8WFZ0</accession>